<dbReference type="PANTHER" id="PTHR36091">
    <property type="entry name" value="ALTERED INHERITANCE OF MITOCHONDRIA PROTEIN 9, MITOCHONDRIAL"/>
    <property type="match status" value="1"/>
</dbReference>
<dbReference type="RefSeq" id="XP_025496730.1">
    <property type="nucleotide sequence ID" value="XM_025637238.1"/>
</dbReference>
<evidence type="ECO:0000313" key="3">
    <source>
        <dbReference type="Proteomes" id="UP000248340"/>
    </source>
</evidence>
<name>A0A319CPM2_9EURO</name>
<accession>A0A319CPM2</accession>
<feature type="domain" description="Aminoglycoside phosphotransferase" evidence="1">
    <location>
        <begin position="134"/>
        <end position="188"/>
    </location>
</feature>
<dbReference type="AlphaFoldDB" id="A0A319CPM2"/>
<protein>
    <recommendedName>
        <fullName evidence="1">Aminoglycoside phosphotransferase domain-containing protein</fullName>
    </recommendedName>
</protein>
<dbReference type="EMBL" id="KZ821676">
    <property type="protein sequence ID" value="PYH86530.1"/>
    <property type="molecule type" value="Genomic_DNA"/>
</dbReference>
<sequence length="295" mass="33843">MEEASGIQLGVIWDQLNLDKKLSIMREIVTLESNMLAVSFSHFGSIFFANDAVESAVPAPLTNSASSELKERDFWKKQRSSMQIPRSPWRTPQEYARSVGRRELEWIKRFVISKPLSEATLISSAQNSPHAHLQLLEKYLQVAPAMMDIDPVLTRPILWHGDLHSSNLFVDDGRITAVIDWQGLWAGPLFLQSQPSPIVDYTDSNLIFHLRHWPELGIQGECPYHFTQLHSHAGDGKGWNEVQEFFDSIEGFVKRDGWTSLDTFDAAFSFFSELRERGLRHMKGEEKRAFDRQTR</sequence>
<dbReference type="OrthoDB" id="2968323at2759"/>
<dbReference type="InterPro" id="IPR002575">
    <property type="entry name" value="Aminoglycoside_PTrfase"/>
</dbReference>
<dbReference type="STRING" id="1448315.A0A319CPM2"/>
<evidence type="ECO:0000313" key="2">
    <source>
        <dbReference type="EMBL" id="PYH86530.1"/>
    </source>
</evidence>
<keyword evidence="3" id="KW-1185">Reference proteome</keyword>
<dbReference type="GeneID" id="37139979"/>
<dbReference type="InterPro" id="IPR011009">
    <property type="entry name" value="Kinase-like_dom_sf"/>
</dbReference>
<reference evidence="2 3" key="1">
    <citation type="submission" date="2016-12" db="EMBL/GenBank/DDBJ databases">
        <title>The genomes of Aspergillus section Nigri reveals drivers in fungal speciation.</title>
        <authorList>
            <consortium name="DOE Joint Genome Institute"/>
            <person name="Vesth T.C."/>
            <person name="Nybo J."/>
            <person name="Theobald S."/>
            <person name="Brandl J."/>
            <person name="Frisvad J.C."/>
            <person name="Nielsen K.F."/>
            <person name="Lyhne E.K."/>
            <person name="Kogle M.E."/>
            <person name="Kuo A."/>
            <person name="Riley R."/>
            <person name="Clum A."/>
            <person name="Nolan M."/>
            <person name="Lipzen A."/>
            <person name="Salamov A."/>
            <person name="Henrissat B."/>
            <person name="Wiebenga A."/>
            <person name="De Vries R.P."/>
            <person name="Grigoriev I.V."/>
            <person name="Mortensen U.H."/>
            <person name="Andersen M.R."/>
            <person name="Baker S.E."/>
        </authorList>
    </citation>
    <scope>NUCLEOTIDE SEQUENCE [LARGE SCALE GENOMIC DNA]</scope>
    <source>
        <strain evidence="2 3">CBS 121591</strain>
    </source>
</reference>
<gene>
    <name evidence="2" type="ORF">BO82DRAFT_370885</name>
</gene>
<dbReference type="Pfam" id="PF01636">
    <property type="entry name" value="APH"/>
    <property type="match status" value="1"/>
</dbReference>
<dbReference type="SUPFAM" id="SSF56112">
    <property type="entry name" value="Protein kinase-like (PK-like)"/>
    <property type="match status" value="1"/>
</dbReference>
<dbReference type="VEuPathDB" id="FungiDB:BO82DRAFT_370885"/>
<dbReference type="Gene3D" id="3.90.1200.10">
    <property type="match status" value="1"/>
</dbReference>
<dbReference type="InterPro" id="IPR051035">
    <property type="entry name" value="Mito_inheritance_9"/>
</dbReference>
<dbReference type="GO" id="GO:0005739">
    <property type="term" value="C:mitochondrion"/>
    <property type="evidence" value="ECO:0007669"/>
    <property type="project" value="UniProtKB-SubCell"/>
</dbReference>
<organism evidence="2 3">
    <name type="scientific">Aspergillus uvarum CBS 121591</name>
    <dbReference type="NCBI Taxonomy" id="1448315"/>
    <lineage>
        <taxon>Eukaryota</taxon>
        <taxon>Fungi</taxon>
        <taxon>Dikarya</taxon>
        <taxon>Ascomycota</taxon>
        <taxon>Pezizomycotina</taxon>
        <taxon>Eurotiomycetes</taxon>
        <taxon>Eurotiomycetidae</taxon>
        <taxon>Eurotiales</taxon>
        <taxon>Aspergillaceae</taxon>
        <taxon>Aspergillus</taxon>
        <taxon>Aspergillus subgen. Circumdati</taxon>
    </lineage>
</organism>
<proteinExistence type="predicted"/>
<evidence type="ECO:0000259" key="1">
    <source>
        <dbReference type="Pfam" id="PF01636"/>
    </source>
</evidence>
<dbReference type="Proteomes" id="UP000248340">
    <property type="component" value="Unassembled WGS sequence"/>
</dbReference>
<dbReference type="PANTHER" id="PTHR36091:SF2">
    <property type="entry name" value="AMINOGLYCOSIDE PHOSPHOTRANSFERASE DOMAIN-CONTAINING PROTEIN"/>
    <property type="match status" value="1"/>
</dbReference>